<sequence length="252" mass="28711">MDLTLLFITTIAVSITILGLIMYRLVKSLEIYLIPLYAEIIRKRERDYILMEFLTSLLVSKGLVTQVEADALKKISTTEPLTVEDLDKIDEILNKDPSQLTFEEITDLKRVAYKLLGRLDKKSVRLGMKLLKYAVGIEETFKTGVELPARSKTEKVEISYDYDTCSVYLTTYRRDGTIEKTQGPDLECVTETAMILKALARRSTEVNKELAEKALARYKKCKESDTAGCKALKEALSTLERKSLDLLLERKH</sequence>
<name>A1RRD6_PYRIL</name>
<proteinExistence type="predicted"/>
<keyword evidence="1" id="KW-0472">Membrane</keyword>
<evidence type="ECO:0000313" key="2">
    <source>
        <dbReference type="EMBL" id="ABL87518.1"/>
    </source>
</evidence>
<evidence type="ECO:0000313" key="3">
    <source>
        <dbReference type="Proteomes" id="UP000002595"/>
    </source>
</evidence>
<organism evidence="2 3">
    <name type="scientific">Pyrobaculum islandicum (strain DSM 4184 / JCM 9189 / GEO3)</name>
    <dbReference type="NCBI Taxonomy" id="384616"/>
    <lineage>
        <taxon>Archaea</taxon>
        <taxon>Thermoproteota</taxon>
        <taxon>Thermoprotei</taxon>
        <taxon>Thermoproteales</taxon>
        <taxon>Thermoproteaceae</taxon>
        <taxon>Pyrobaculum</taxon>
    </lineage>
</organism>
<dbReference type="OrthoDB" id="27157at2157"/>
<dbReference type="Proteomes" id="UP000002595">
    <property type="component" value="Chromosome"/>
</dbReference>
<dbReference type="STRING" id="384616.Pisl_0340"/>
<dbReference type="eggNOG" id="arCOG05641">
    <property type="taxonomic scope" value="Archaea"/>
</dbReference>
<evidence type="ECO:0000256" key="1">
    <source>
        <dbReference type="SAM" id="Phobius"/>
    </source>
</evidence>
<dbReference type="GeneID" id="4617471"/>
<dbReference type="EMBL" id="CP000504">
    <property type="protein sequence ID" value="ABL87518.1"/>
    <property type="molecule type" value="Genomic_DNA"/>
</dbReference>
<reference evidence="2" key="1">
    <citation type="submission" date="2006-12" db="EMBL/GenBank/DDBJ databases">
        <title>Complete sequence of Pyrobaculum islandicum DSM 4184.</title>
        <authorList>
            <person name="Copeland A."/>
            <person name="Lucas S."/>
            <person name="Lapidus A."/>
            <person name="Barry K."/>
            <person name="Detter J.C."/>
            <person name="Glavina del Rio T."/>
            <person name="Dalin E."/>
            <person name="Tice H."/>
            <person name="Pitluck S."/>
            <person name="Meincke L."/>
            <person name="Brettin T."/>
            <person name="Bruce D."/>
            <person name="Han C."/>
            <person name="Tapia R."/>
            <person name="Gilna P."/>
            <person name="Schmutz J."/>
            <person name="Larimer F."/>
            <person name="Land M."/>
            <person name="Hauser L."/>
            <person name="Kyrpides N."/>
            <person name="Mikhailova N."/>
            <person name="Cozen A.E."/>
            <person name="Fitz-Gibbon S.T."/>
            <person name="House C.H."/>
            <person name="Saltikov C."/>
            <person name="Lowe T."/>
            <person name="Richardson P."/>
        </authorList>
    </citation>
    <scope>NUCLEOTIDE SEQUENCE [LARGE SCALE GENOMIC DNA]</scope>
    <source>
        <strain evidence="2">DSM 4184</strain>
    </source>
</reference>
<feature type="transmembrane region" description="Helical" evidence="1">
    <location>
        <begin position="6"/>
        <end position="26"/>
    </location>
</feature>
<keyword evidence="3" id="KW-1185">Reference proteome</keyword>
<dbReference type="AlphaFoldDB" id="A1RRD6"/>
<keyword evidence="1" id="KW-0812">Transmembrane</keyword>
<keyword evidence="1" id="KW-1133">Transmembrane helix</keyword>
<protein>
    <submittedName>
        <fullName evidence="2">Uncharacterized protein</fullName>
    </submittedName>
</protein>
<dbReference type="RefSeq" id="WP_011762095.1">
    <property type="nucleotide sequence ID" value="NC_008701.1"/>
</dbReference>
<dbReference type="HOGENOM" id="CLU_095960_0_0_2"/>
<accession>A1RRD6</accession>
<gene>
    <name evidence="2" type="ordered locus">Pisl_0340</name>
</gene>
<dbReference type="KEGG" id="pis:Pisl_0340"/>